<organism evidence="2 3">
    <name type="scientific">Arabis nemorensis</name>
    <dbReference type="NCBI Taxonomy" id="586526"/>
    <lineage>
        <taxon>Eukaryota</taxon>
        <taxon>Viridiplantae</taxon>
        <taxon>Streptophyta</taxon>
        <taxon>Embryophyta</taxon>
        <taxon>Tracheophyta</taxon>
        <taxon>Spermatophyta</taxon>
        <taxon>Magnoliopsida</taxon>
        <taxon>eudicotyledons</taxon>
        <taxon>Gunneridae</taxon>
        <taxon>Pentapetalae</taxon>
        <taxon>rosids</taxon>
        <taxon>malvids</taxon>
        <taxon>Brassicales</taxon>
        <taxon>Brassicaceae</taxon>
        <taxon>Arabideae</taxon>
        <taxon>Arabis</taxon>
    </lineage>
</organism>
<sequence>MVVTAKQMWLRLASTSDRVIPEDLLSLFARTGPEQLSRRHPPEPPDPPDPPDTTSTPSPSFTTAKTYARPSTPASLPDPSGTRSGASRVGLHHRSSPSRHIISPGSTYQSQASSHRPHRWSLGSPS</sequence>
<name>A0A565C5E1_9BRAS</name>
<evidence type="ECO:0000313" key="2">
    <source>
        <dbReference type="EMBL" id="VVB08829.1"/>
    </source>
</evidence>
<proteinExistence type="predicted"/>
<dbReference type="AlphaFoldDB" id="A0A565C5E1"/>
<evidence type="ECO:0000313" key="3">
    <source>
        <dbReference type="Proteomes" id="UP000489600"/>
    </source>
</evidence>
<accession>A0A565C5E1</accession>
<keyword evidence="3" id="KW-1185">Reference proteome</keyword>
<gene>
    <name evidence="2" type="ORF">ANE_LOCUS19273</name>
</gene>
<dbReference type="Proteomes" id="UP000489600">
    <property type="component" value="Unassembled WGS sequence"/>
</dbReference>
<dbReference type="EMBL" id="CABITT030000006">
    <property type="protein sequence ID" value="VVB08829.1"/>
    <property type="molecule type" value="Genomic_DNA"/>
</dbReference>
<reference evidence="2" key="1">
    <citation type="submission" date="2019-07" db="EMBL/GenBank/DDBJ databases">
        <authorList>
            <person name="Dittberner H."/>
        </authorList>
    </citation>
    <scope>NUCLEOTIDE SEQUENCE [LARGE SCALE GENOMIC DNA]</scope>
</reference>
<evidence type="ECO:0000256" key="1">
    <source>
        <dbReference type="SAM" id="MobiDB-lite"/>
    </source>
</evidence>
<protein>
    <submittedName>
        <fullName evidence="2">Uncharacterized protein</fullName>
    </submittedName>
</protein>
<feature type="compositionally biased region" description="Polar residues" evidence="1">
    <location>
        <begin position="105"/>
        <end position="114"/>
    </location>
</feature>
<feature type="region of interest" description="Disordered" evidence="1">
    <location>
        <begin position="30"/>
        <end position="126"/>
    </location>
</feature>
<comment type="caution">
    <text evidence="2">The sequence shown here is derived from an EMBL/GenBank/DDBJ whole genome shotgun (WGS) entry which is preliminary data.</text>
</comment>